<dbReference type="Gene3D" id="3.30.420.10">
    <property type="entry name" value="Ribonuclease H-like superfamily/Ribonuclease H"/>
    <property type="match status" value="1"/>
</dbReference>
<accession>A0ABW3AXN7</accession>
<reference evidence="5" key="1">
    <citation type="journal article" date="2019" name="Int. J. Syst. Evol. Microbiol.">
        <title>The Global Catalogue of Microorganisms (GCM) 10K type strain sequencing project: providing services to taxonomists for standard genome sequencing and annotation.</title>
        <authorList>
            <consortium name="The Broad Institute Genomics Platform"/>
            <consortium name="The Broad Institute Genome Sequencing Center for Infectious Disease"/>
            <person name="Wu L."/>
            <person name="Ma J."/>
        </authorList>
    </citation>
    <scope>NUCLEOTIDE SEQUENCE [LARGE SCALE GENOMIC DNA]</scope>
    <source>
        <strain evidence="5">CCUG 61484</strain>
    </source>
</reference>
<proteinExistence type="inferred from homology"/>
<protein>
    <recommendedName>
        <fullName evidence="2">Protein argonaute</fullName>
    </recommendedName>
</protein>
<dbReference type="InterPro" id="IPR003165">
    <property type="entry name" value="Piwi"/>
</dbReference>
<dbReference type="SUPFAM" id="SSF53098">
    <property type="entry name" value="Ribonuclease H-like"/>
    <property type="match status" value="1"/>
</dbReference>
<dbReference type="PROSITE" id="PS50822">
    <property type="entry name" value="PIWI"/>
    <property type="match status" value="1"/>
</dbReference>
<dbReference type="InterPro" id="IPR012337">
    <property type="entry name" value="RNaseH-like_sf"/>
</dbReference>
<evidence type="ECO:0000313" key="4">
    <source>
        <dbReference type="EMBL" id="MFD0795149.1"/>
    </source>
</evidence>
<organism evidence="4 5">
    <name type="scientific">Mucilaginibacter litoreus</name>
    <dbReference type="NCBI Taxonomy" id="1048221"/>
    <lineage>
        <taxon>Bacteria</taxon>
        <taxon>Pseudomonadati</taxon>
        <taxon>Bacteroidota</taxon>
        <taxon>Sphingobacteriia</taxon>
        <taxon>Sphingobacteriales</taxon>
        <taxon>Sphingobacteriaceae</taxon>
        <taxon>Mucilaginibacter</taxon>
    </lineage>
</organism>
<dbReference type="Proteomes" id="UP001597010">
    <property type="component" value="Unassembled WGS sequence"/>
</dbReference>
<feature type="domain" description="Piwi" evidence="3">
    <location>
        <begin position="428"/>
        <end position="742"/>
    </location>
</feature>
<evidence type="ECO:0000256" key="1">
    <source>
        <dbReference type="ARBA" id="ARBA00035012"/>
    </source>
</evidence>
<comment type="similarity">
    <text evidence="1">Belongs to the argonaute family. Long pAgo subfamily.</text>
</comment>
<dbReference type="EMBL" id="JBHTHZ010000014">
    <property type="protein sequence ID" value="MFD0795149.1"/>
    <property type="molecule type" value="Genomic_DNA"/>
</dbReference>
<evidence type="ECO:0000256" key="2">
    <source>
        <dbReference type="ARBA" id="ARBA00035032"/>
    </source>
</evidence>
<dbReference type="Gene3D" id="3.40.50.2300">
    <property type="match status" value="1"/>
</dbReference>
<keyword evidence="5" id="KW-1185">Reference proteome</keyword>
<sequence length="762" mass="88214">MQLNFFPLNFQFTDYQITDVNYSDELLLDLRRRYNTSHSFFRFGENIYLSNSDSDSGIDIATNTTSKNVYGDNQITASLIKHIFFRTFKKRFISYTPVDFYPFRFFSSKEKDDLLFDLLPNQLKGRIGYKKMIEVQLRLATIAGKQQFGFVINIARNWIFEKNCATLNLEGYNLLNVEVLHSEIYPGSCGILAPNEEFIGIISEIINDETAKVLTNEGEQVFPLTELFIRKTKFNIANYLDFALSPDKTSQILNHIESKKQEIYNTKSLHTEICEIAKALFSSKLDGHSIEFMNKDGFYFTVQDKPLEVTNTFDLKTPTFIFDPAGTKTNNNNPDLGLSNFGPYDSISFDIKSPSVLCICHRENRGYFSKFLADLKDGIPSSRYFIKGFQKKYELTEVNFQINELSAFTLAEYIRVMKEWDQEFRPDLAIIEIPNEFRKLKDADNPYYQLKGKLLSYEIPVQYVLTERIKTYNEYILNSICLQLYAKLGGTPWVLPANRSVDREIIIGIGHSWIRKNQFKGADQSKIVGITTFLSSDGQYLLGDKVKDVAFENYFEELLNSLKSSFNRLESEQGWQEGDTVRLIFHIFKPVKNTEFDVISRFVKDITKYRIKFAFVTISKSHPHLLFDPNQPGVNGKGAYIPNRATNVFLDSETCIVQMLGVKDLKTAKQAMSTPIQIKIRTPQGNYNNPELNDMLYYDLAYIVQQIFSFTYLSWRSFLPAELPATMLYSNLISKLLSKMRNVNGWDADRLNYSLKRKKWFL</sequence>
<name>A0ABW3AXN7_9SPHI</name>
<dbReference type="InterPro" id="IPR036397">
    <property type="entry name" value="RNaseH_sf"/>
</dbReference>
<comment type="caution">
    <text evidence="4">The sequence shown here is derived from an EMBL/GenBank/DDBJ whole genome shotgun (WGS) entry which is preliminary data.</text>
</comment>
<gene>
    <name evidence="4" type="ORF">ACFQZX_16115</name>
</gene>
<dbReference type="Pfam" id="PF02171">
    <property type="entry name" value="Piwi"/>
    <property type="match status" value="1"/>
</dbReference>
<evidence type="ECO:0000259" key="3">
    <source>
        <dbReference type="PROSITE" id="PS50822"/>
    </source>
</evidence>
<dbReference type="SMART" id="SM00950">
    <property type="entry name" value="Piwi"/>
    <property type="match status" value="1"/>
</dbReference>
<evidence type="ECO:0000313" key="5">
    <source>
        <dbReference type="Proteomes" id="UP001597010"/>
    </source>
</evidence>
<dbReference type="RefSeq" id="WP_377117269.1">
    <property type="nucleotide sequence ID" value="NZ_JBHTHZ010000014.1"/>
</dbReference>